<proteinExistence type="predicted"/>
<dbReference type="KEGG" id="osg:BST96_00055"/>
<evidence type="ECO:0000313" key="2">
    <source>
        <dbReference type="Proteomes" id="UP000193450"/>
    </source>
</evidence>
<name>A0A1X9N640_9GAMM</name>
<keyword evidence="2" id="KW-1185">Reference proteome</keyword>
<dbReference type="AlphaFoldDB" id="A0A1X9N640"/>
<reference evidence="1 2" key="1">
    <citation type="submission" date="2016-11" db="EMBL/GenBank/DDBJ databases">
        <title>Trade-off between light-utilization and light-protection in marine flavobacteria.</title>
        <authorList>
            <person name="Kumagai Y."/>
        </authorList>
    </citation>
    <scope>NUCLEOTIDE SEQUENCE [LARGE SCALE GENOMIC DNA]</scope>
    <source>
        <strain evidence="1 2">NBRC 107125</strain>
    </source>
</reference>
<dbReference type="OrthoDB" id="9788899at2"/>
<dbReference type="EMBL" id="CP019343">
    <property type="protein sequence ID" value="ARN72644.1"/>
    <property type="molecule type" value="Genomic_DNA"/>
</dbReference>
<organism evidence="1 2">
    <name type="scientific">Oceanicoccus sagamiensis</name>
    <dbReference type="NCBI Taxonomy" id="716816"/>
    <lineage>
        <taxon>Bacteria</taxon>
        <taxon>Pseudomonadati</taxon>
        <taxon>Pseudomonadota</taxon>
        <taxon>Gammaproteobacteria</taxon>
        <taxon>Cellvibrionales</taxon>
        <taxon>Spongiibacteraceae</taxon>
        <taxon>Oceanicoccus</taxon>
    </lineage>
</organism>
<dbReference type="STRING" id="716816.BST96_00055"/>
<evidence type="ECO:0000313" key="1">
    <source>
        <dbReference type="EMBL" id="ARN72644.1"/>
    </source>
</evidence>
<dbReference type="RefSeq" id="WP_085756731.1">
    <property type="nucleotide sequence ID" value="NZ_CP019343.1"/>
</dbReference>
<accession>A0A1X9N640</accession>
<dbReference type="PROSITE" id="PS51257">
    <property type="entry name" value="PROKAR_LIPOPROTEIN"/>
    <property type="match status" value="1"/>
</dbReference>
<sequence length="140" mass="15422">MISAKQSRLISAILLLGLLVGCNANSSKREVLASGSQVEVRSYQTKTYDIQDKKRVLRTVMSTLQDLGFVIDKADNMIGIVSATKLNGYNLAMSVSVRSKGEQMVVRANAQYNLQAIEDPGPYQDFFASLDKGLFLEKNL</sequence>
<gene>
    <name evidence="1" type="ORF">BST96_00055</name>
</gene>
<protein>
    <submittedName>
        <fullName evidence="1">Uncharacterized protein</fullName>
    </submittedName>
</protein>
<dbReference type="Proteomes" id="UP000193450">
    <property type="component" value="Chromosome"/>
</dbReference>